<gene>
    <name evidence="3" type="ORF">BZA70DRAFT_259805</name>
</gene>
<evidence type="ECO:0000313" key="3">
    <source>
        <dbReference type="EMBL" id="KAK7203491.1"/>
    </source>
</evidence>
<dbReference type="GeneID" id="90036380"/>
<dbReference type="Gene3D" id="2.60.40.640">
    <property type="match status" value="1"/>
</dbReference>
<dbReference type="Pfam" id="PF00339">
    <property type="entry name" value="Arrestin_N"/>
    <property type="match status" value="1"/>
</dbReference>
<dbReference type="PANTHER" id="PTHR11188:SF174">
    <property type="entry name" value="ARRESTIN-RELATED TRAFFICKING ADAPTER 10-RELATED"/>
    <property type="match status" value="1"/>
</dbReference>
<name>A0ABR1F0Y4_9ASCO</name>
<dbReference type="RefSeq" id="XP_064766524.1">
    <property type="nucleotide sequence ID" value="XM_064910868.1"/>
</dbReference>
<dbReference type="SUPFAM" id="SSF81296">
    <property type="entry name" value="E set domains"/>
    <property type="match status" value="1"/>
</dbReference>
<proteinExistence type="predicted"/>
<feature type="domain" description="Arrestin C-terminal-like" evidence="2">
    <location>
        <begin position="226"/>
        <end position="390"/>
    </location>
</feature>
<dbReference type="InterPro" id="IPR014752">
    <property type="entry name" value="Arrestin-like_C"/>
</dbReference>
<feature type="compositionally biased region" description="Low complexity" evidence="1">
    <location>
        <begin position="508"/>
        <end position="524"/>
    </location>
</feature>
<dbReference type="Pfam" id="PF02752">
    <property type="entry name" value="Arrestin_C"/>
    <property type="match status" value="1"/>
</dbReference>
<reference evidence="3 4" key="1">
    <citation type="submission" date="2024-03" db="EMBL/GenBank/DDBJ databases">
        <title>Genome-scale model development and genomic sequencing of the oleaginous clade Lipomyces.</title>
        <authorList>
            <consortium name="Lawrence Berkeley National Laboratory"/>
            <person name="Czajka J.J."/>
            <person name="Han Y."/>
            <person name="Kim J."/>
            <person name="Mondo S.J."/>
            <person name="Hofstad B.A."/>
            <person name="Robles A."/>
            <person name="Haridas S."/>
            <person name="Riley R."/>
            <person name="LaButti K."/>
            <person name="Pangilinan J."/>
            <person name="Andreopoulos W."/>
            <person name="Lipzen A."/>
            <person name="Yan J."/>
            <person name="Wang M."/>
            <person name="Ng V."/>
            <person name="Grigoriev I.V."/>
            <person name="Spatafora J.W."/>
            <person name="Magnuson J.K."/>
            <person name="Baker S.E."/>
            <person name="Pomraning K.R."/>
        </authorList>
    </citation>
    <scope>NUCLEOTIDE SEQUENCE [LARGE SCALE GENOMIC DNA]</scope>
    <source>
        <strain evidence="3 4">Phaff 52-87</strain>
    </source>
</reference>
<keyword evidence="4" id="KW-1185">Reference proteome</keyword>
<dbReference type="SMART" id="SM01017">
    <property type="entry name" value="Arrestin_C"/>
    <property type="match status" value="1"/>
</dbReference>
<evidence type="ECO:0000256" key="1">
    <source>
        <dbReference type="SAM" id="MobiDB-lite"/>
    </source>
</evidence>
<feature type="region of interest" description="Disordered" evidence="1">
    <location>
        <begin position="467"/>
        <end position="524"/>
    </location>
</feature>
<protein>
    <recommendedName>
        <fullName evidence="2">Arrestin C-terminal-like domain-containing protein</fullName>
    </recommendedName>
</protein>
<feature type="compositionally biased region" description="Acidic residues" evidence="1">
    <location>
        <begin position="478"/>
        <end position="489"/>
    </location>
</feature>
<dbReference type="InterPro" id="IPR014756">
    <property type="entry name" value="Ig_E-set"/>
</dbReference>
<evidence type="ECO:0000259" key="2">
    <source>
        <dbReference type="SMART" id="SM01017"/>
    </source>
</evidence>
<dbReference type="InterPro" id="IPR011022">
    <property type="entry name" value="Arrestin_C-like"/>
</dbReference>
<dbReference type="InterPro" id="IPR011021">
    <property type="entry name" value="Arrestin-like_N"/>
</dbReference>
<accession>A0ABR1F0Y4</accession>
<dbReference type="PANTHER" id="PTHR11188">
    <property type="entry name" value="ARRESTIN DOMAIN CONTAINING PROTEIN"/>
    <property type="match status" value="1"/>
</dbReference>
<dbReference type="EMBL" id="JBBJBU010000011">
    <property type="protein sequence ID" value="KAK7203491.1"/>
    <property type="molecule type" value="Genomic_DNA"/>
</dbReference>
<organism evidence="3 4">
    <name type="scientific">Myxozyma melibiosi</name>
    <dbReference type="NCBI Taxonomy" id="54550"/>
    <lineage>
        <taxon>Eukaryota</taxon>
        <taxon>Fungi</taxon>
        <taxon>Dikarya</taxon>
        <taxon>Ascomycota</taxon>
        <taxon>Saccharomycotina</taxon>
        <taxon>Lipomycetes</taxon>
        <taxon>Lipomycetales</taxon>
        <taxon>Lipomycetaceae</taxon>
        <taxon>Myxozyma</taxon>
    </lineage>
</organism>
<sequence length="524" mass="57028">MSAHNSPILAPSSPALVGKPIASTGSGSLTIGISLAEPILFLQGFERSEYADHTPTMLRGTLHVHVAKPTKIKAINLSFTGKGRTEWPEGIPPAKDEYYEEKELISHLWPFFNAHFAVESAPFGTDAGVRNPRGAESLLPGAAAAKGYRMFAPGDYTYNFELPIDASLPESIESARGSVRYELEASIERPGAFKSKLLGRKAVTLIRSPAEASLEIGDPIVVSRNWEDQLHYDIVIGGKAFPIGSVVPVAFKLTPLAKVRCHRIRIMITENTEYFARHKKVHGIEPVRKYLLYEHQADGGANENILGNLDDGTETAGPIELEFNAKIPGCNAVAKESQRLHPDTTYGNIKIHHWIKIVLRLSKADAEDPSKRRHFEVSIDSPFHLLSCRCTTANVSLPAYNRLGSLNSGELPPCPCEADVDPAQEAEDLARPMHLLRRPSTNPPPFDADVAPPPMITPPPGYDDAIMAQGGFFGTASLDDEDDDDDDPDRDLLSLGFDELRLDNPARSQVSLTSNSSSASSASS</sequence>
<comment type="caution">
    <text evidence="3">The sequence shown here is derived from an EMBL/GenBank/DDBJ whole genome shotgun (WGS) entry which is preliminary data.</text>
</comment>
<dbReference type="InterPro" id="IPR050357">
    <property type="entry name" value="Arrestin_domain-protein"/>
</dbReference>
<dbReference type="Proteomes" id="UP001498771">
    <property type="component" value="Unassembled WGS sequence"/>
</dbReference>
<evidence type="ECO:0000313" key="4">
    <source>
        <dbReference type="Proteomes" id="UP001498771"/>
    </source>
</evidence>